<reference evidence="6 8" key="1">
    <citation type="submission" date="2015-07" db="EMBL/GenBank/DDBJ databases">
        <authorList>
            <person name="Cajimat M.N.B."/>
            <person name="Milazzo M.L."/>
            <person name="Fulhorst C.F."/>
        </authorList>
    </citation>
    <scope>NUCLEOTIDE SEQUENCE [LARGE SCALE GENOMIC DNA]</scope>
    <source>
        <strain evidence="6">Single colony</strain>
    </source>
</reference>
<feature type="transmembrane region" description="Helical" evidence="4">
    <location>
        <begin position="197"/>
        <end position="217"/>
    </location>
</feature>
<feature type="transmembrane region" description="Helical" evidence="4">
    <location>
        <begin position="70"/>
        <end position="90"/>
    </location>
</feature>
<feature type="transmembrane region" description="Helical" evidence="4">
    <location>
        <begin position="135"/>
        <end position="162"/>
    </location>
</feature>
<evidence type="ECO:0000259" key="5">
    <source>
        <dbReference type="PROSITE" id="PS50850"/>
    </source>
</evidence>
<accession>A0A0K3CQQ4</accession>
<dbReference type="Gene3D" id="1.20.1250.20">
    <property type="entry name" value="MFS general substrate transporter like domains"/>
    <property type="match status" value="2"/>
</dbReference>
<feature type="transmembrane region" description="Helical" evidence="4">
    <location>
        <begin position="448"/>
        <end position="470"/>
    </location>
</feature>
<proteinExistence type="inferred from homology"/>
<keyword evidence="4" id="KW-1133">Transmembrane helix</keyword>
<feature type="transmembrane region" description="Helical" evidence="4">
    <location>
        <begin position="102"/>
        <end position="123"/>
    </location>
</feature>
<dbReference type="EMBL" id="LCTV02000015">
    <property type="protein sequence ID" value="PRQ70508.1"/>
    <property type="molecule type" value="Genomic_DNA"/>
</dbReference>
<dbReference type="PROSITE" id="PS50850">
    <property type="entry name" value="MFS"/>
    <property type="match status" value="1"/>
</dbReference>
<dbReference type="PANTHER" id="PTHR11360:SF305">
    <property type="entry name" value="MAJOR FACILITATOR SUPERFAMILY (MFS) PROFILE DOMAIN-CONTAINING PROTEIN"/>
    <property type="match status" value="1"/>
</dbReference>
<dbReference type="Pfam" id="PF07690">
    <property type="entry name" value="MFS_1"/>
    <property type="match status" value="1"/>
</dbReference>
<dbReference type="SUPFAM" id="SSF103473">
    <property type="entry name" value="MFS general substrate transporter"/>
    <property type="match status" value="1"/>
</dbReference>
<evidence type="ECO:0000256" key="2">
    <source>
        <dbReference type="ARBA" id="ARBA00006727"/>
    </source>
</evidence>
<dbReference type="AlphaFoldDB" id="A0A0K3CQQ4"/>
<name>A0A0K3CQQ4_RHOTO</name>
<feature type="transmembrane region" description="Helical" evidence="4">
    <location>
        <begin position="372"/>
        <end position="394"/>
    </location>
</feature>
<evidence type="ECO:0000256" key="1">
    <source>
        <dbReference type="ARBA" id="ARBA00004141"/>
    </source>
</evidence>
<dbReference type="GO" id="GO:0016020">
    <property type="term" value="C:membrane"/>
    <property type="evidence" value="ECO:0007669"/>
    <property type="project" value="UniProtKB-SubCell"/>
</dbReference>
<feature type="compositionally biased region" description="Polar residues" evidence="3">
    <location>
        <begin position="20"/>
        <end position="33"/>
    </location>
</feature>
<sequence>MASSAIELESLGAPTPVDSPATSRPESIVSLNPCTHRRRSASLSRDTDVPPDNKEAFDSYPEWNGGWKQVLACFALFFTTLGGVYSWGVFQDALVTAGLAPSSTLAFIGSVQATMEAILAIPIARVVSAYGPRRVALVGSAFVGLGSILAGWCTHSVAGLIITEGFMFGIGQALCFFSAATLPTMYFLRSRNVATGMVYSGAGLGGAVFSLVTAQLLKRLHSLPWTFRTVGLIMTAINVPAALVLKSRGEQVPFRGGKDKKVDAEERSTGSKYFDRTLFKDPRFCLILTGTAVGLFPLFVPPLFLPLYSTSIGLSTTTAALILAGFNLSSALGRICFGLGADRLLGSLNALVLCLVTVSVSTLLIWPFANALAPLIVFSVINGFCAGGMFSLIPGTLSSVFGTRRLTVIFSMIVTSWSLGYFLGAPIAGFLLQAYGGPDRGPKAYQPAIFYSGGLSVLAAVLVGAARFNISRTLWKKM</sequence>
<evidence type="ECO:0000256" key="3">
    <source>
        <dbReference type="SAM" id="MobiDB-lite"/>
    </source>
</evidence>
<dbReference type="OMA" id="LSYRIWA"/>
<reference evidence="7 9" key="2">
    <citation type="journal article" date="2018" name="Elife">
        <title>Functional genomics of lipid metabolism in the oleaginous yeast Rhodosporidium toruloides.</title>
        <authorList>
            <person name="Coradetti S.T."/>
            <person name="Pinel D."/>
            <person name="Geiselman G."/>
            <person name="Ito M."/>
            <person name="Mondo S."/>
            <person name="Reilly M.C."/>
            <person name="Cheng Y.F."/>
            <person name="Bauer S."/>
            <person name="Grigoriev I."/>
            <person name="Gladden J.M."/>
            <person name="Simmons B.A."/>
            <person name="Brem R."/>
            <person name="Arkin A.P."/>
            <person name="Skerker J.M."/>
        </authorList>
    </citation>
    <scope>NUCLEOTIDE SEQUENCE [LARGE SCALE GENOMIC DNA]</scope>
    <source>
        <strain evidence="7 9">NBRC 0880</strain>
    </source>
</reference>
<feature type="transmembrane region" description="Helical" evidence="4">
    <location>
        <begin position="406"/>
        <end position="428"/>
    </location>
</feature>
<feature type="domain" description="Major facilitator superfamily (MFS) profile" evidence="5">
    <location>
        <begin position="283"/>
        <end position="478"/>
    </location>
</feature>
<keyword evidence="4" id="KW-0472">Membrane</keyword>
<evidence type="ECO:0000313" key="9">
    <source>
        <dbReference type="Proteomes" id="UP000239560"/>
    </source>
</evidence>
<feature type="transmembrane region" description="Helical" evidence="4">
    <location>
        <begin position="311"/>
        <end position="332"/>
    </location>
</feature>
<keyword evidence="4" id="KW-0812">Transmembrane</keyword>
<dbReference type="Proteomes" id="UP000239560">
    <property type="component" value="Unassembled WGS sequence"/>
</dbReference>
<dbReference type="PANTHER" id="PTHR11360">
    <property type="entry name" value="MONOCARBOXYLATE TRANSPORTER"/>
    <property type="match status" value="1"/>
</dbReference>
<dbReference type="InterPro" id="IPR036259">
    <property type="entry name" value="MFS_trans_sf"/>
</dbReference>
<comment type="subcellular location">
    <subcellularLocation>
        <location evidence="1">Membrane</location>
        <topology evidence="1">Multi-pass membrane protein</topology>
    </subcellularLocation>
</comment>
<organism evidence="6 8">
    <name type="scientific">Rhodotorula toruloides</name>
    <name type="common">Yeast</name>
    <name type="synonym">Rhodosporidium toruloides</name>
    <dbReference type="NCBI Taxonomy" id="5286"/>
    <lineage>
        <taxon>Eukaryota</taxon>
        <taxon>Fungi</taxon>
        <taxon>Dikarya</taxon>
        <taxon>Basidiomycota</taxon>
        <taxon>Pucciniomycotina</taxon>
        <taxon>Microbotryomycetes</taxon>
        <taxon>Sporidiobolales</taxon>
        <taxon>Sporidiobolaceae</taxon>
        <taxon>Rhodotorula</taxon>
    </lineage>
</organism>
<dbReference type="InterPro" id="IPR050327">
    <property type="entry name" value="Proton-linked_MCT"/>
</dbReference>
<dbReference type="Proteomes" id="UP000199069">
    <property type="component" value="Unassembled WGS sequence"/>
</dbReference>
<evidence type="ECO:0000313" key="8">
    <source>
        <dbReference type="Proteomes" id="UP000199069"/>
    </source>
</evidence>
<dbReference type="OrthoDB" id="2213137at2759"/>
<gene>
    <name evidence="6" type="primary">FGENESH: predicted gene_15.179</name>
    <name evidence="7" type="ORF">AAT19DRAFT_11257</name>
    <name evidence="6" type="ORF">BN2166_0068980</name>
</gene>
<dbReference type="InterPro" id="IPR020846">
    <property type="entry name" value="MFS_dom"/>
</dbReference>
<feature type="transmembrane region" description="Helical" evidence="4">
    <location>
        <begin position="344"/>
        <end position="366"/>
    </location>
</feature>
<feature type="region of interest" description="Disordered" evidence="3">
    <location>
        <begin position="1"/>
        <end position="53"/>
    </location>
</feature>
<evidence type="ECO:0000313" key="7">
    <source>
        <dbReference type="EMBL" id="PRQ70508.1"/>
    </source>
</evidence>
<keyword evidence="8" id="KW-1185">Reference proteome</keyword>
<dbReference type="InterPro" id="IPR011701">
    <property type="entry name" value="MFS"/>
</dbReference>
<evidence type="ECO:0000256" key="4">
    <source>
        <dbReference type="SAM" id="Phobius"/>
    </source>
</evidence>
<feature type="transmembrane region" description="Helical" evidence="4">
    <location>
        <begin position="284"/>
        <end position="305"/>
    </location>
</feature>
<feature type="transmembrane region" description="Helical" evidence="4">
    <location>
        <begin position="223"/>
        <end position="245"/>
    </location>
</feature>
<comment type="similarity">
    <text evidence="2">Belongs to the major facilitator superfamily. Monocarboxylate porter (TC 2.A.1.13) family.</text>
</comment>
<evidence type="ECO:0000313" key="6">
    <source>
        <dbReference type="EMBL" id="CTR11037.1"/>
    </source>
</evidence>
<feature type="transmembrane region" description="Helical" evidence="4">
    <location>
        <begin position="168"/>
        <end position="188"/>
    </location>
</feature>
<dbReference type="EMBL" id="CWKI01000015">
    <property type="protein sequence ID" value="CTR11037.1"/>
    <property type="molecule type" value="Genomic_DNA"/>
</dbReference>
<dbReference type="GO" id="GO:0022857">
    <property type="term" value="F:transmembrane transporter activity"/>
    <property type="evidence" value="ECO:0007669"/>
    <property type="project" value="InterPro"/>
</dbReference>
<protein>
    <submittedName>
        <fullName evidence="6">BY PROTMAP: gi|472581146|gb|EMS18895.1| MFS transporter, monocarboxylic acid transporter [Rhodosporidium toruloides NP11] gi|647402791|emb|CDR48992.1| RHTO0S22e00804g1_1 [Rhodosporidium toruloides]</fullName>
    </submittedName>
    <submittedName>
        <fullName evidence="7">Major facilitator superfamily domain-containing protein</fullName>
    </submittedName>
</protein>